<dbReference type="PANTHER" id="PTHR12128">
    <property type="entry name" value="DIHYDRODIPICOLINATE SYNTHASE"/>
    <property type="match status" value="1"/>
</dbReference>
<evidence type="ECO:0000256" key="4">
    <source>
        <dbReference type="ARBA" id="ARBA00012086"/>
    </source>
</evidence>
<keyword evidence="8 12" id="KW-0457">Lysine biosynthesis</keyword>
<evidence type="ECO:0000256" key="13">
    <source>
        <dbReference type="PIRNR" id="PIRNR001365"/>
    </source>
</evidence>
<dbReference type="SUPFAM" id="SSF51569">
    <property type="entry name" value="Aldolase"/>
    <property type="match status" value="1"/>
</dbReference>
<dbReference type="PANTHER" id="PTHR12128:SF66">
    <property type="entry name" value="4-HYDROXY-2-OXOGLUTARATE ALDOLASE, MITOCHONDRIAL"/>
    <property type="match status" value="1"/>
</dbReference>
<dbReference type="UniPathway" id="UPA00034">
    <property type="reaction ID" value="UER00017"/>
</dbReference>
<evidence type="ECO:0000256" key="5">
    <source>
        <dbReference type="ARBA" id="ARBA00022490"/>
    </source>
</evidence>
<organism evidence="16 17">
    <name type="scientific">Plasticicumulans acidivorans</name>
    <dbReference type="NCBI Taxonomy" id="886464"/>
    <lineage>
        <taxon>Bacteria</taxon>
        <taxon>Pseudomonadati</taxon>
        <taxon>Pseudomonadota</taxon>
        <taxon>Gammaproteobacteria</taxon>
        <taxon>Candidatus Competibacteraceae</taxon>
        <taxon>Plasticicumulans</taxon>
    </lineage>
</organism>
<feature type="binding site" evidence="12 15">
    <location>
        <position position="207"/>
    </location>
    <ligand>
        <name>pyruvate</name>
        <dbReference type="ChEBI" id="CHEBI:15361"/>
    </ligand>
</feature>
<feature type="site" description="Part of a proton relay during catalysis" evidence="12">
    <location>
        <position position="51"/>
    </location>
</feature>
<evidence type="ECO:0000256" key="14">
    <source>
        <dbReference type="PIRSR" id="PIRSR001365-1"/>
    </source>
</evidence>
<sequence length="297" mass="30995">MIANPTASPFHGIWVPLVTPFAGEAVDYAGVQRLARHYIDAGVDGLVVCGTTGEPATLSPAERLGVLDAVLEVAAGCPVVMGVSGNDTRGMCAGLDSVQQRAIAGLLIAAPYYVRPSQEGLRQHFLALAEAAAVPIVVYNIPYRTGVAIEFDTFRALAEHPRIQAVKDCGGSLLLTMDLIAHTPLAILAGEDAHIGVNHALGGAGAIAAAVHIRPELWVRLWRLLEAGEQAAANTLFYAMLPLIRLLFAEPNPAPVKALLAHQGLIADGALRLPMTPASAALQARLVAALAELDAAV</sequence>
<proteinExistence type="inferred from homology"/>
<dbReference type="RefSeq" id="WP_110017158.1">
    <property type="nucleotide sequence ID" value="NZ_QGTJ01000002.1"/>
</dbReference>
<dbReference type="PRINTS" id="PR00146">
    <property type="entry name" value="DHPICSNTHASE"/>
</dbReference>
<evidence type="ECO:0000256" key="3">
    <source>
        <dbReference type="ARBA" id="ARBA00007592"/>
    </source>
</evidence>
<dbReference type="NCBIfam" id="TIGR00674">
    <property type="entry name" value="dapA"/>
    <property type="match status" value="1"/>
</dbReference>
<dbReference type="InterPro" id="IPR020625">
    <property type="entry name" value="Schiff_base-form_aldolases_AS"/>
</dbReference>
<evidence type="ECO:0000256" key="2">
    <source>
        <dbReference type="ARBA" id="ARBA00005120"/>
    </source>
</evidence>
<feature type="site" description="Part of a proton relay during catalysis" evidence="12">
    <location>
        <position position="113"/>
    </location>
</feature>
<evidence type="ECO:0000256" key="6">
    <source>
        <dbReference type="ARBA" id="ARBA00022605"/>
    </source>
</evidence>
<dbReference type="GO" id="GO:0005737">
    <property type="term" value="C:cytoplasm"/>
    <property type="evidence" value="ECO:0007669"/>
    <property type="project" value="UniProtKB-SubCell"/>
</dbReference>
<evidence type="ECO:0000256" key="1">
    <source>
        <dbReference type="ARBA" id="ARBA00003294"/>
    </source>
</evidence>
<evidence type="ECO:0000256" key="15">
    <source>
        <dbReference type="PIRSR" id="PIRSR001365-2"/>
    </source>
</evidence>
<dbReference type="HAMAP" id="MF_00418">
    <property type="entry name" value="DapA"/>
    <property type="match status" value="1"/>
</dbReference>
<comment type="subcellular location">
    <subcellularLocation>
        <location evidence="12">Cytoplasm</location>
    </subcellularLocation>
</comment>
<dbReference type="PIRSF" id="PIRSF001365">
    <property type="entry name" value="DHDPS"/>
    <property type="match status" value="1"/>
</dbReference>
<feature type="active site" description="Schiff-base intermediate with substrate" evidence="12 14">
    <location>
        <position position="167"/>
    </location>
</feature>
<evidence type="ECO:0000313" key="17">
    <source>
        <dbReference type="Proteomes" id="UP000246569"/>
    </source>
</evidence>
<accession>A0A317MXS2</accession>
<evidence type="ECO:0000256" key="12">
    <source>
        <dbReference type="HAMAP-Rule" id="MF_00418"/>
    </source>
</evidence>
<dbReference type="EMBL" id="QGTJ01000002">
    <property type="protein sequence ID" value="PWV64499.1"/>
    <property type="molecule type" value="Genomic_DNA"/>
</dbReference>
<reference evidence="16 17" key="1">
    <citation type="submission" date="2018-05" db="EMBL/GenBank/DDBJ databases">
        <title>Genomic Encyclopedia of Type Strains, Phase IV (KMG-IV): sequencing the most valuable type-strain genomes for metagenomic binning, comparative biology and taxonomic classification.</title>
        <authorList>
            <person name="Goeker M."/>
        </authorList>
    </citation>
    <scope>NUCLEOTIDE SEQUENCE [LARGE SCALE GENOMIC DNA]</scope>
    <source>
        <strain evidence="16 17">DSM 23606</strain>
    </source>
</reference>
<comment type="catalytic activity">
    <reaction evidence="11 12">
        <text>L-aspartate 4-semialdehyde + pyruvate = (2S,4S)-4-hydroxy-2,3,4,5-tetrahydrodipicolinate + H2O + H(+)</text>
        <dbReference type="Rhea" id="RHEA:34171"/>
        <dbReference type="ChEBI" id="CHEBI:15361"/>
        <dbReference type="ChEBI" id="CHEBI:15377"/>
        <dbReference type="ChEBI" id="CHEBI:15378"/>
        <dbReference type="ChEBI" id="CHEBI:67139"/>
        <dbReference type="ChEBI" id="CHEBI:537519"/>
        <dbReference type="EC" id="4.3.3.7"/>
    </reaction>
</comment>
<comment type="function">
    <text evidence="1 12">Catalyzes the condensation of (S)-aspartate-beta-semialdehyde [(S)-ASA] and pyruvate to 4-hydroxy-tetrahydrodipicolinate (HTPA).</text>
</comment>
<dbReference type="OrthoDB" id="9782828at2"/>
<keyword evidence="7 12" id="KW-0220">Diaminopimelate biosynthesis</keyword>
<keyword evidence="17" id="KW-1185">Reference proteome</keyword>
<feature type="binding site" evidence="12 15">
    <location>
        <position position="52"/>
    </location>
    <ligand>
        <name>pyruvate</name>
        <dbReference type="ChEBI" id="CHEBI:15361"/>
    </ligand>
</feature>
<protein>
    <recommendedName>
        <fullName evidence="4 12">4-hydroxy-tetrahydrodipicolinate synthase</fullName>
        <shortName evidence="12">HTPA synthase</shortName>
        <ecNumber evidence="4 12">4.3.3.7</ecNumber>
    </recommendedName>
</protein>
<keyword evidence="5 12" id="KW-0963">Cytoplasm</keyword>
<dbReference type="CDD" id="cd00950">
    <property type="entry name" value="DHDPS"/>
    <property type="match status" value="1"/>
</dbReference>
<comment type="similarity">
    <text evidence="3 12 13">Belongs to the DapA family.</text>
</comment>
<keyword evidence="9 12" id="KW-0456">Lyase</keyword>
<dbReference type="EC" id="4.3.3.7" evidence="4 12"/>
<dbReference type="InterPro" id="IPR005263">
    <property type="entry name" value="DapA"/>
</dbReference>
<name>A0A317MXS2_9GAMM</name>
<dbReference type="InterPro" id="IPR013785">
    <property type="entry name" value="Aldolase_TIM"/>
</dbReference>
<feature type="active site" description="Proton donor/acceptor" evidence="12 14">
    <location>
        <position position="139"/>
    </location>
</feature>
<evidence type="ECO:0000256" key="9">
    <source>
        <dbReference type="ARBA" id="ARBA00023239"/>
    </source>
</evidence>
<dbReference type="Pfam" id="PF00701">
    <property type="entry name" value="DHDPS"/>
    <property type="match status" value="1"/>
</dbReference>
<comment type="pathway">
    <text evidence="2 12">Amino-acid biosynthesis; L-lysine biosynthesis via DAP pathway; (S)-tetrahydrodipicolinate from L-aspartate: step 3/4.</text>
</comment>
<dbReference type="AlphaFoldDB" id="A0A317MXS2"/>
<dbReference type="SMART" id="SM01130">
    <property type="entry name" value="DHDPS"/>
    <property type="match status" value="1"/>
</dbReference>
<comment type="subunit">
    <text evidence="12">Homotetramer; dimer of dimers.</text>
</comment>
<dbReference type="PROSITE" id="PS00666">
    <property type="entry name" value="DHDPS_2"/>
    <property type="match status" value="1"/>
</dbReference>
<dbReference type="Gene3D" id="3.20.20.70">
    <property type="entry name" value="Aldolase class I"/>
    <property type="match status" value="1"/>
</dbReference>
<evidence type="ECO:0000256" key="11">
    <source>
        <dbReference type="ARBA" id="ARBA00047836"/>
    </source>
</evidence>
<dbReference type="Proteomes" id="UP000246569">
    <property type="component" value="Unassembled WGS sequence"/>
</dbReference>
<dbReference type="GO" id="GO:0019877">
    <property type="term" value="P:diaminopimelate biosynthetic process"/>
    <property type="evidence" value="ECO:0007669"/>
    <property type="project" value="UniProtKB-UniRule"/>
</dbReference>
<keyword evidence="6 12" id="KW-0028">Amino-acid biosynthesis</keyword>
<keyword evidence="10 12" id="KW-0704">Schiff base</keyword>
<evidence type="ECO:0000256" key="10">
    <source>
        <dbReference type="ARBA" id="ARBA00023270"/>
    </source>
</evidence>
<dbReference type="GO" id="GO:0009089">
    <property type="term" value="P:lysine biosynthetic process via diaminopimelate"/>
    <property type="evidence" value="ECO:0007669"/>
    <property type="project" value="UniProtKB-UniRule"/>
</dbReference>
<gene>
    <name evidence="12" type="primary">dapA</name>
    <name evidence="16" type="ORF">C7443_102148</name>
</gene>
<dbReference type="GO" id="GO:0008840">
    <property type="term" value="F:4-hydroxy-tetrahydrodipicolinate synthase activity"/>
    <property type="evidence" value="ECO:0007669"/>
    <property type="project" value="UniProtKB-UniRule"/>
</dbReference>
<dbReference type="InterPro" id="IPR002220">
    <property type="entry name" value="DapA-like"/>
</dbReference>
<comment type="caution">
    <text evidence="16">The sequence shown here is derived from an EMBL/GenBank/DDBJ whole genome shotgun (WGS) entry which is preliminary data.</text>
</comment>
<evidence type="ECO:0000313" key="16">
    <source>
        <dbReference type="EMBL" id="PWV64499.1"/>
    </source>
</evidence>
<evidence type="ECO:0000256" key="7">
    <source>
        <dbReference type="ARBA" id="ARBA00022915"/>
    </source>
</evidence>
<comment type="caution">
    <text evidence="12">Was originally thought to be a dihydrodipicolinate synthase (DHDPS), catalyzing the condensation of (S)-aspartate-beta-semialdehyde [(S)-ASA] and pyruvate to dihydrodipicolinate (DHDP). However, it was shown in E.coli that the product of the enzymatic reaction is not dihydrodipicolinate but in fact (4S)-4-hydroxy-2,3,4,5-tetrahydro-(2S)-dipicolinic acid (HTPA), and that the consecutive dehydration reaction leading to DHDP is not spontaneous but catalyzed by DapB.</text>
</comment>
<evidence type="ECO:0000256" key="8">
    <source>
        <dbReference type="ARBA" id="ARBA00023154"/>
    </source>
</evidence>